<dbReference type="EMBL" id="CP031092">
    <property type="protein sequence ID" value="AXF57712.1"/>
    <property type="molecule type" value="Genomic_DNA"/>
</dbReference>
<evidence type="ECO:0000256" key="3">
    <source>
        <dbReference type="ARBA" id="ARBA00022692"/>
    </source>
</evidence>
<evidence type="ECO:0000256" key="4">
    <source>
        <dbReference type="ARBA" id="ARBA00022989"/>
    </source>
</evidence>
<dbReference type="Pfam" id="PF12698">
    <property type="entry name" value="ABC2_membrane_3"/>
    <property type="match status" value="1"/>
</dbReference>
<evidence type="ECO:0000256" key="5">
    <source>
        <dbReference type="ARBA" id="ARBA00023136"/>
    </source>
</evidence>
<accession>A0A345C3D1</accession>
<keyword evidence="5 6" id="KW-0472">Membrane</keyword>
<dbReference type="PANTHER" id="PTHR30294">
    <property type="entry name" value="MEMBRANE COMPONENT OF ABC TRANSPORTER YHHJ-RELATED"/>
    <property type="match status" value="1"/>
</dbReference>
<keyword evidence="4 6" id="KW-1133">Transmembrane helix</keyword>
<organism evidence="8 9">
    <name type="scientific">Salicibibacter kimchii</name>
    <dbReference type="NCBI Taxonomy" id="2099786"/>
    <lineage>
        <taxon>Bacteria</taxon>
        <taxon>Bacillati</taxon>
        <taxon>Bacillota</taxon>
        <taxon>Bacilli</taxon>
        <taxon>Bacillales</taxon>
        <taxon>Bacillaceae</taxon>
        <taxon>Salicibibacter</taxon>
    </lineage>
</organism>
<proteinExistence type="predicted"/>
<feature type="transmembrane region" description="Helical" evidence="6">
    <location>
        <begin position="208"/>
        <end position="229"/>
    </location>
</feature>
<reference evidence="8 9" key="1">
    <citation type="journal article" date="2018" name="J. Microbiol.">
        <title>Salicibibacter kimchii gen. nov., sp. nov., a moderately halophilic and alkalitolerant bacterium in the family Bacillaceae, isolated from kimchi.</title>
        <authorList>
            <person name="Jang J.Y."/>
            <person name="Oh Y.J."/>
            <person name="Lim S.K."/>
            <person name="Park H.K."/>
            <person name="Lee C."/>
            <person name="Kim J.Y."/>
            <person name="Lee M.A."/>
            <person name="Choi H.J."/>
        </authorList>
    </citation>
    <scope>NUCLEOTIDE SEQUENCE [LARGE SCALE GENOMIC DNA]</scope>
    <source>
        <strain evidence="8 9">NKC1-1</strain>
    </source>
</reference>
<evidence type="ECO:0000256" key="2">
    <source>
        <dbReference type="ARBA" id="ARBA00022475"/>
    </source>
</evidence>
<dbReference type="GO" id="GO:0005886">
    <property type="term" value="C:plasma membrane"/>
    <property type="evidence" value="ECO:0007669"/>
    <property type="project" value="UniProtKB-SubCell"/>
</dbReference>
<dbReference type="AlphaFoldDB" id="A0A345C3D1"/>
<feature type="transmembrane region" description="Helical" evidence="6">
    <location>
        <begin position="348"/>
        <end position="366"/>
    </location>
</feature>
<dbReference type="KEGG" id="rue:DT065_18205"/>
<feature type="transmembrane region" description="Helical" evidence="6">
    <location>
        <begin position="43"/>
        <end position="61"/>
    </location>
</feature>
<keyword evidence="9" id="KW-1185">Reference proteome</keyword>
<keyword evidence="2" id="KW-1003">Cell membrane</keyword>
<comment type="subcellular location">
    <subcellularLocation>
        <location evidence="1">Cell membrane</location>
        <topology evidence="1">Multi-pass membrane protein</topology>
    </subcellularLocation>
</comment>
<dbReference type="InterPro" id="IPR051449">
    <property type="entry name" value="ABC-2_transporter_component"/>
</dbReference>
<dbReference type="Proteomes" id="UP000252100">
    <property type="component" value="Chromosome"/>
</dbReference>
<name>A0A345C3D1_9BACI</name>
<protein>
    <submittedName>
        <fullName evidence="8">ABC transporter permease</fullName>
    </submittedName>
</protein>
<evidence type="ECO:0000256" key="1">
    <source>
        <dbReference type="ARBA" id="ARBA00004651"/>
    </source>
</evidence>
<feature type="transmembrane region" description="Helical" evidence="6">
    <location>
        <begin position="258"/>
        <end position="281"/>
    </location>
</feature>
<dbReference type="PANTHER" id="PTHR30294:SF29">
    <property type="entry name" value="MULTIDRUG ABC TRANSPORTER PERMEASE YBHS-RELATED"/>
    <property type="match status" value="1"/>
</dbReference>
<dbReference type="InterPro" id="IPR013525">
    <property type="entry name" value="ABC2_TM"/>
</dbReference>
<evidence type="ECO:0000313" key="9">
    <source>
        <dbReference type="Proteomes" id="UP000252100"/>
    </source>
</evidence>
<feature type="transmembrane region" description="Helical" evidence="6">
    <location>
        <begin position="403"/>
        <end position="425"/>
    </location>
</feature>
<keyword evidence="3 6" id="KW-0812">Transmembrane</keyword>
<feature type="transmembrane region" description="Helical" evidence="6">
    <location>
        <begin position="372"/>
        <end position="391"/>
    </location>
</feature>
<sequence length="452" mass="50197">MCAIFPWKSQLCTTFSLRRWAERMRKMLIVLAHTYWTKIKSKTFLFTTLMMAAFMLVFLNLNNIIQFFDGDASEQTYAVLIIDESDELYGALAEEIEGGSGQIMVEEASPEEEEATEKAVMEGQYDAYLQVDGQVEDMEGHFYAPTINETYLPSQLQSALQNVRENQIAAALQIEEKELDALNEPVPFGQTALDDTARSEAELDQARLLVNILLFVIYFSVLFLGNMIASEVATEKSSRVMELLISSASPVQQMFGKIIGVGLIGLTQYMLIFMVAVVSFAQFVGTGSTPEAGELMEQQDLFATDGPVFSLELFLFAFLFFILGYLLYATLAAMLGSIVTRIEDVGQAVGPMNMLVILALMISVFSMGNPGATIVTITSYIPFFTPMIMFLRIGMGEAAIWEVLLSAGIMIVTIVLLTVIAAKVYRGGVLLYNQTRMWRSLKQAIVLSRKTS</sequence>
<feature type="transmembrane region" description="Helical" evidence="6">
    <location>
        <begin position="313"/>
        <end position="336"/>
    </location>
</feature>
<feature type="domain" description="ABC-2 type transporter transmembrane" evidence="7">
    <location>
        <begin position="42"/>
        <end position="422"/>
    </location>
</feature>
<evidence type="ECO:0000313" key="8">
    <source>
        <dbReference type="EMBL" id="AXF57712.1"/>
    </source>
</evidence>
<gene>
    <name evidence="8" type="ORF">DT065_18205</name>
</gene>
<dbReference type="GO" id="GO:0140359">
    <property type="term" value="F:ABC-type transporter activity"/>
    <property type="evidence" value="ECO:0007669"/>
    <property type="project" value="InterPro"/>
</dbReference>
<evidence type="ECO:0000256" key="6">
    <source>
        <dbReference type="SAM" id="Phobius"/>
    </source>
</evidence>
<evidence type="ECO:0000259" key="7">
    <source>
        <dbReference type="Pfam" id="PF12698"/>
    </source>
</evidence>